<sequence>MRSLLPLLTSFASGEVGLRIKNAKRQAVMMSIVAFFVLIAVAFGLIALEVYLARIYGNLGACLLIAIVSLVVGLVVLMASKFMQAKARRRALRRRQENNAMFSAAAVSFLPYLLRSRATMLLGVPLAAAIGYMLMGRGGSSNDDGGR</sequence>
<dbReference type="Proteomes" id="UP000320314">
    <property type="component" value="Unassembled WGS sequence"/>
</dbReference>
<feature type="transmembrane region" description="Helical" evidence="1">
    <location>
        <begin position="27"/>
        <end position="48"/>
    </location>
</feature>
<protein>
    <recommendedName>
        <fullName evidence="4">Phage holin family protein</fullName>
    </recommendedName>
</protein>
<evidence type="ECO:0000313" key="2">
    <source>
        <dbReference type="EMBL" id="TPW26687.1"/>
    </source>
</evidence>
<dbReference type="AlphaFoldDB" id="A0A506U496"/>
<keyword evidence="1" id="KW-1133">Transmembrane helix</keyword>
<dbReference type="RefSeq" id="WP_141167666.1">
    <property type="nucleotide sequence ID" value="NZ_VHLH01000027.1"/>
</dbReference>
<evidence type="ECO:0008006" key="4">
    <source>
        <dbReference type="Google" id="ProtNLM"/>
    </source>
</evidence>
<keyword evidence="3" id="KW-1185">Reference proteome</keyword>
<comment type="caution">
    <text evidence="2">The sequence shown here is derived from an EMBL/GenBank/DDBJ whole genome shotgun (WGS) entry which is preliminary data.</text>
</comment>
<dbReference type="EMBL" id="VHLH01000027">
    <property type="protein sequence ID" value="TPW26687.1"/>
    <property type="molecule type" value="Genomic_DNA"/>
</dbReference>
<feature type="transmembrane region" description="Helical" evidence="1">
    <location>
        <begin position="98"/>
        <end position="114"/>
    </location>
</feature>
<keyword evidence="1" id="KW-0472">Membrane</keyword>
<proteinExistence type="predicted"/>
<feature type="transmembrane region" description="Helical" evidence="1">
    <location>
        <begin position="54"/>
        <end position="77"/>
    </location>
</feature>
<organism evidence="2 3">
    <name type="scientific">Pararhizobium mangrovi</name>
    <dbReference type="NCBI Taxonomy" id="2590452"/>
    <lineage>
        <taxon>Bacteria</taxon>
        <taxon>Pseudomonadati</taxon>
        <taxon>Pseudomonadota</taxon>
        <taxon>Alphaproteobacteria</taxon>
        <taxon>Hyphomicrobiales</taxon>
        <taxon>Rhizobiaceae</taxon>
        <taxon>Rhizobium/Agrobacterium group</taxon>
        <taxon>Pararhizobium</taxon>
    </lineage>
</organism>
<accession>A0A506U496</accession>
<gene>
    <name evidence="2" type="ORF">FJU11_13875</name>
</gene>
<keyword evidence="1" id="KW-0812">Transmembrane</keyword>
<feature type="transmembrane region" description="Helical" evidence="1">
    <location>
        <begin position="120"/>
        <end position="139"/>
    </location>
</feature>
<reference evidence="2 3" key="1">
    <citation type="submission" date="2019-06" db="EMBL/GenBank/DDBJ databases">
        <authorList>
            <person name="Li M."/>
        </authorList>
    </citation>
    <scope>NUCLEOTIDE SEQUENCE [LARGE SCALE GENOMIC DNA]</scope>
    <source>
        <strain evidence="2 3">BGMRC6574</strain>
    </source>
</reference>
<evidence type="ECO:0000313" key="3">
    <source>
        <dbReference type="Proteomes" id="UP000320314"/>
    </source>
</evidence>
<evidence type="ECO:0000256" key="1">
    <source>
        <dbReference type="SAM" id="Phobius"/>
    </source>
</evidence>
<name>A0A506U496_9HYPH</name>
<dbReference type="OrthoDB" id="7916420at2"/>